<accession>A0A1V4QF98</accession>
<dbReference type="SUPFAM" id="SSF117396">
    <property type="entry name" value="TM1631-like"/>
    <property type="match status" value="1"/>
</dbReference>
<dbReference type="Proteomes" id="UP000191663">
    <property type="component" value="Unassembled WGS sequence"/>
</dbReference>
<name>A0A1V4QF98_UNCW3</name>
<evidence type="ECO:0008006" key="3">
    <source>
        <dbReference type="Google" id="ProtNLM"/>
    </source>
</evidence>
<sequence>KIEKLERFIKFSNVSEKFALEPRNESWFNKEIIDWAKGLGVTWVAIDAPQFSREIYKTTKNIYLRMHGRTDWYRHNYSKRELAEIARRIIRKKPKHIYIFFNNNHHMLENAQLMREILKTRKI</sequence>
<proteinExistence type="predicted"/>
<dbReference type="PANTHER" id="PTHR30348:SF4">
    <property type="entry name" value="DUF72 DOMAIN-CONTAINING PROTEIN"/>
    <property type="match status" value="1"/>
</dbReference>
<feature type="non-terminal residue" evidence="1">
    <location>
        <position position="1"/>
    </location>
</feature>
<organism evidence="1 2">
    <name type="scientific">candidate division WOR-3 bacterium 4484_100</name>
    <dbReference type="NCBI Taxonomy" id="1936077"/>
    <lineage>
        <taxon>Bacteria</taxon>
        <taxon>Bacteria division WOR-3</taxon>
    </lineage>
</organism>
<reference evidence="2" key="1">
    <citation type="submission" date="2017-01" db="EMBL/GenBank/DDBJ databases">
        <title>Novel pathways for hydrocarbon cycling and metabolic interdependencies in hydrothermal sediment communities.</title>
        <authorList>
            <person name="Dombrowski N."/>
            <person name="Seitz K."/>
            <person name="Teske A."/>
            <person name="Baker B."/>
        </authorList>
    </citation>
    <scope>NUCLEOTIDE SEQUENCE [LARGE SCALE GENOMIC DNA]</scope>
</reference>
<dbReference type="AlphaFoldDB" id="A0A1V4QF98"/>
<evidence type="ECO:0000313" key="2">
    <source>
        <dbReference type="Proteomes" id="UP000191663"/>
    </source>
</evidence>
<evidence type="ECO:0000313" key="1">
    <source>
        <dbReference type="EMBL" id="OPX17406.1"/>
    </source>
</evidence>
<dbReference type="PANTHER" id="PTHR30348">
    <property type="entry name" value="UNCHARACTERIZED PROTEIN YECE"/>
    <property type="match status" value="1"/>
</dbReference>
<gene>
    <name evidence="1" type="ORF">BXT86_06650</name>
</gene>
<protein>
    <recommendedName>
        <fullName evidence="3">DUF72 domain-containing protein</fullName>
    </recommendedName>
</protein>
<dbReference type="Gene3D" id="3.20.20.410">
    <property type="entry name" value="Protein of unknown function UPF0759"/>
    <property type="match status" value="1"/>
</dbReference>
<dbReference type="InterPro" id="IPR002763">
    <property type="entry name" value="DUF72"/>
</dbReference>
<dbReference type="EMBL" id="MUKB01000130">
    <property type="protein sequence ID" value="OPX17406.1"/>
    <property type="molecule type" value="Genomic_DNA"/>
</dbReference>
<dbReference type="InterPro" id="IPR036520">
    <property type="entry name" value="UPF0759_sf"/>
</dbReference>
<dbReference type="Pfam" id="PF01904">
    <property type="entry name" value="DUF72"/>
    <property type="match status" value="1"/>
</dbReference>
<comment type="caution">
    <text evidence="1">The sequence shown here is derived from an EMBL/GenBank/DDBJ whole genome shotgun (WGS) entry which is preliminary data.</text>
</comment>